<evidence type="ECO:0000313" key="2">
    <source>
        <dbReference type="Proteomes" id="UP000008458"/>
    </source>
</evidence>
<dbReference type="EMBL" id="CP002535">
    <property type="protein sequence ID" value="AEE93069.1"/>
    <property type="molecule type" value="Genomic_DNA"/>
</dbReference>
<accession>F4B4I0</accession>
<keyword evidence="2" id="KW-1185">Reference proteome</keyword>
<gene>
    <name evidence="1" type="ordered locus">Ahos_0177</name>
</gene>
<evidence type="ECO:0000313" key="1">
    <source>
        <dbReference type="EMBL" id="AEE93069.1"/>
    </source>
</evidence>
<dbReference type="Proteomes" id="UP000008458">
    <property type="component" value="Chromosome"/>
</dbReference>
<reference evidence="1 2" key="1">
    <citation type="journal article" date="2011" name="Extremophiles">
        <title>Genomic analysis of Acidianus hospitalis W1 a host for studying crenarchaeal virus and plasmid life cycles.</title>
        <authorList>
            <person name="You X.Y."/>
            <person name="Liu C."/>
            <person name="Wang S.Y."/>
            <person name="Jiang C.Y."/>
            <person name="Shah S.A."/>
            <person name="Prangishvili D."/>
            <person name="She Q."/>
            <person name="Liu S.J."/>
            <person name="Garrett R.A."/>
        </authorList>
    </citation>
    <scope>NUCLEOTIDE SEQUENCE [LARGE SCALE GENOMIC DNA]</scope>
    <source>
        <strain evidence="1 2">W1</strain>
    </source>
</reference>
<name>F4B4I0_ACIHW</name>
<dbReference type="KEGG" id="aho:Ahos_0177"/>
<organism evidence="1 2">
    <name type="scientific">Acidianus hospitalis (strain W1)</name>
    <dbReference type="NCBI Taxonomy" id="933801"/>
    <lineage>
        <taxon>Archaea</taxon>
        <taxon>Thermoproteota</taxon>
        <taxon>Thermoprotei</taxon>
        <taxon>Sulfolobales</taxon>
        <taxon>Sulfolobaceae</taxon>
        <taxon>Acidianus</taxon>
    </lineage>
</organism>
<protein>
    <submittedName>
        <fullName evidence="1">Uncharacterized protein</fullName>
    </submittedName>
</protein>
<reference key="2">
    <citation type="journal article" date="2011" name="Extremophiles">
        <title>Genomic analyses of Acidianus hospitalis W1 a host for studying crenarchaeal virus and plasmid life cycles.</title>
        <authorList>
            <person name="You X.Y."/>
            <person name="Liu C."/>
            <person name="Wang S.Y."/>
            <person name="Jiang C.Y."/>
            <person name="Shah S.A."/>
            <person name="Prangishvili D."/>
            <person name="Liu S.J."/>
            <person name="Garrett R.A."/>
        </authorList>
    </citation>
    <scope>NUCLEOTIDE SEQUENCE</scope>
    <source>
        <strain>W1</strain>
    </source>
</reference>
<sequence length="41" mass="4850">MSTGATWSELLEKSRVSTETLLNFLDKLERLYIIEKVEKNY</sequence>
<proteinExistence type="predicted"/>
<dbReference type="HOGENOM" id="CLU_3263577_0_0_2"/>
<dbReference type="AlphaFoldDB" id="F4B4I0"/>